<reference evidence="1 2" key="1">
    <citation type="submission" date="2014-03" db="EMBL/GenBank/DDBJ databases">
        <title>Draft genome of the hookworm Oesophagostomum dentatum.</title>
        <authorList>
            <person name="Mitreva M."/>
        </authorList>
    </citation>
    <scope>NUCLEOTIDE SEQUENCE [LARGE SCALE GENOMIC DNA]</scope>
    <source>
        <strain evidence="1 2">OD-Hann</strain>
    </source>
</reference>
<gene>
    <name evidence="1" type="ORF">OESDEN_20001</name>
</gene>
<dbReference type="Proteomes" id="UP000053660">
    <property type="component" value="Unassembled WGS sequence"/>
</dbReference>
<feature type="non-terminal residue" evidence="1">
    <location>
        <position position="1"/>
    </location>
</feature>
<dbReference type="AlphaFoldDB" id="A0A0B1SAS3"/>
<protein>
    <recommendedName>
        <fullName evidence="3">Cadherin domain-containing protein</fullName>
    </recommendedName>
</protein>
<accession>A0A0B1SAS3</accession>
<dbReference type="CDD" id="cd11304">
    <property type="entry name" value="Cadherin_repeat"/>
    <property type="match status" value="1"/>
</dbReference>
<proteinExistence type="predicted"/>
<dbReference type="EMBL" id="KN601063">
    <property type="protein sequence ID" value="KHJ80325.1"/>
    <property type="molecule type" value="Genomic_DNA"/>
</dbReference>
<dbReference type="InterPro" id="IPR015919">
    <property type="entry name" value="Cadherin-like_sf"/>
</dbReference>
<feature type="non-terminal residue" evidence="1">
    <location>
        <position position="122"/>
    </location>
</feature>
<sequence length="122" mass="13331">LPLFQLVVTAWSVFDSTKNASRVLRIELEDVDDNAPLFIKGAQPVFVVPRSSGRSNLVIGRVFAEDRDGADLNAIHYYLLPKCTGTAEFDNFAVNDYTGEITVGAEGLVTGHANRFELCVLA</sequence>
<dbReference type="GO" id="GO:0005509">
    <property type="term" value="F:calcium ion binding"/>
    <property type="evidence" value="ECO:0007669"/>
    <property type="project" value="InterPro"/>
</dbReference>
<evidence type="ECO:0000313" key="1">
    <source>
        <dbReference type="EMBL" id="KHJ80325.1"/>
    </source>
</evidence>
<name>A0A0B1SAS3_OESDE</name>
<dbReference type="SUPFAM" id="SSF49313">
    <property type="entry name" value="Cadherin-like"/>
    <property type="match status" value="1"/>
</dbReference>
<evidence type="ECO:0000313" key="2">
    <source>
        <dbReference type="Proteomes" id="UP000053660"/>
    </source>
</evidence>
<organism evidence="1 2">
    <name type="scientific">Oesophagostomum dentatum</name>
    <name type="common">Nodular worm</name>
    <dbReference type="NCBI Taxonomy" id="61180"/>
    <lineage>
        <taxon>Eukaryota</taxon>
        <taxon>Metazoa</taxon>
        <taxon>Ecdysozoa</taxon>
        <taxon>Nematoda</taxon>
        <taxon>Chromadorea</taxon>
        <taxon>Rhabditida</taxon>
        <taxon>Rhabditina</taxon>
        <taxon>Rhabditomorpha</taxon>
        <taxon>Strongyloidea</taxon>
        <taxon>Strongylidae</taxon>
        <taxon>Oesophagostomum</taxon>
    </lineage>
</organism>
<dbReference type="Gene3D" id="2.60.40.60">
    <property type="entry name" value="Cadherins"/>
    <property type="match status" value="1"/>
</dbReference>
<evidence type="ECO:0008006" key="3">
    <source>
        <dbReference type="Google" id="ProtNLM"/>
    </source>
</evidence>
<dbReference type="GO" id="GO:0016020">
    <property type="term" value="C:membrane"/>
    <property type="evidence" value="ECO:0007669"/>
    <property type="project" value="InterPro"/>
</dbReference>
<keyword evidence="2" id="KW-1185">Reference proteome</keyword>
<dbReference type="OrthoDB" id="6252479at2759"/>